<dbReference type="Proteomes" id="UP000632740">
    <property type="component" value="Unassembled WGS sequence"/>
</dbReference>
<reference evidence="1" key="1">
    <citation type="submission" date="2021-01" db="EMBL/GenBank/DDBJ databases">
        <title>Whole genome shotgun sequence of Cellulomonas chitinilytica NBRC 110799.</title>
        <authorList>
            <person name="Komaki H."/>
            <person name="Tamura T."/>
        </authorList>
    </citation>
    <scope>NUCLEOTIDE SEQUENCE</scope>
    <source>
        <strain evidence="1">NBRC 110799</strain>
    </source>
</reference>
<evidence type="ECO:0000313" key="1">
    <source>
        <dbReference type="EMBL" id="GIG22257.1"/>
    </source>
</evidence>
<comment type="caution">
    <text evidence="1">The sequence shown here is derived from an EMBL/GenBank/DDBJ whole genome shotgun (WGS) entry which is preliminary data.</text>
</comment>
<name>A0A919P2S3_9CELL</name>
<protein>
    <submittedName>
        <fullName evidence="1">Uncharacterized protein</fullName>
    </submittedName>
</protein>
<sequence length="85" mass="8890">MTALAAAADPRDASSGAFVDGFAWRGRVVRADMRTAFLSGAAERGLAPRPSTGAPASRALAGVTRRAFGWFWRARHTVPTGAFVG</sequence>
<organism evidence="1 2">
    <name type="scientific">Cellulomonas chitinilytica</name>
    <dbReference type="NCBI Taxonomy" id="398759"/>
    <lineage>
        <taxon>Bacteria</taxon>
        <taxon>Bacillati</taxon>
        <taxon>Actinomycetota</taxon>
        <taxon>Actinomycetes</taxon>
        <taxon>Micrococcales</taxon>
        <taxon>Cellulomonadaceae</taxon>
        <taxon>Cellulomonas</taxon>
    </lineage>
</organism>
<dbReference type="AlphaFoldDB" id="A0A919P2S3"/>
<keyword evidence="2" id="KW-1185">Reference proteome</keyword>
<gene>
    <name evidence="1" type="ORF">Cch01nite_29810</name>
</gene>
<proteinExistence type="predicted"/>
<evidence type="ECO:0000313" key="2">
    <source>
        <dbReference type="Proteomes" id="UP000632740"/>
    </source>
</evidence>
<accession>A0A919P2S3</accession>
<dbReference type="EMBL" id="BONK01000010">
    <property type="protein sequence ID" value="GIG22257.1"/>
    <property type="molecule type" value="Genomic_DNA"/>
</dbReference>